<evidence type="ECO:0000256" key="5">
    <source>
        <dbReference type="ARBA" id="ARBA00022989"/>
    </source>
</evidence>
<keyword evidence="2" id="KW-0813">Transport</keyword>
<evidence type="ECO:0000256" key="3">
    <source>
        <dbReference type="ARBA" id="ARBA00022475"/>
    </source>
</evidence>
<evidence type="ECO:0000313" key="8">
    <source>
        <dbReference type="EMBL" id="ARU47326.1"/>
    </source>
</evidence>
<keyword evidence="3" id="KW-1003">Cell membrane</keyword>
<feature type="transmembrane region" description="Helical" evidence="7">
    <location>
        <begin position="102"/>
        <end position="122"/>
    </location>
</feature>
<dbReference type="PANTHER" id="PTHR43266">
    <property type="entry name" value="MACROLIDE-EFFLUX PROTEIN"/>
    <property type="match status" value="1"/>
</dbReference>
<comment type="subcellular location">
    <subcellularLocation>
        <location evidence="1">Cell membrane</location>
        <topology evidence="1">Multi-pass membrane protein</topology>
    </subcellularLocation>
</comment>
<keyword evidence="4 7" id="KW-0812">Transmembrane</keyword>
<dbReference type="GO" id="GO:0005886">
    <property type="term" value="C:plasma membrane"/>
    <property type="evidence" value="ECO:0007669"/>
    <property type="project" value="UniProtKB-SubCell"/>
</dbReference>
<dbReference type="PANTHER" id="PTHR43266:SF2">
    <property type="entry name" value="MAJOR FACILITATOR SUPERFAMILY (MFS) PROFILE DOMAIN-CONTAINING PROTEIN"/>
    <property type="match status" value="1"/>
</dbReference>
<keyword evidence="6 7" id="KW-0472">Membrane</keyword>
<dbReference type="Gene3D" id="1.20.1250.20">
    <property type="entry name" value="MFS general substrate transporter like domains"/>
    <property type="match status" value="1"/>
</dbReference>
<feature type="transmembrane region" description="Helical" evidence="7">
    <location>
        <begin position="20"/>
        <end position="40"/>
    </location>
</feature>
<dbReference type="AlphaFoldDB" id="A0A1Y0HIB0"/>
<sequence>MNHYGELLRNNATLRRLSVIQLICYFGAWFSHMAIYTLLISLDAPVWALSTAAAFTFLPSMLLAPFSGAIIDKVDTKKFMLFLTAIEIFTVFWLMFIHSLDALWLLLVLILIRMGTGSIYFQTEMSLLPKLLSDDDLKTANEIHSIIWSTSYALGMAVAGFYIYYFGTTSAFIADMLLYCIGFYMLLGLDIPSLASKHTLHVKAMIWSGFTYLRAHPKIMHIIFLHASIGFSAYDALIALLADHVYKHILSISLVMGAINAARALSQILGQLAFSRYINPQTLFYLFMAQGISIMVWGMLQYDFYLSFIGIFLCGLFTTTLWSYTYTLLQYETDTEFYGRVIAYNDMVFMGACTGVSFAIGALFDFGISLWQVTCGLGVAFLLFGFYWKWIQKL</sequence>
<dbReference type="CDD" id="cd06173">
    <property type="entry name" value="MFS_MefA_like"/>
    <property type="match status" value="1"/>
</dbReference>
<feature type="transmembrane region" description="Helical" evidence="7">
    <location>
        <begin position="46"/>
        <end position="67"/>
    </location>
</feature>
<dbReference type="SUPFAM" id="SSF103473">
    <property type="entry name" value="MFS general substrate transporter"/>
    <property type="match status" value="1"/>
</dbReference>
<feature type="transmembrane region" description="Helical" evidence="7">
    <location>
        <begin position="306"/>
        <end position="329"/>
    </location>
</feature>
<feature type="transmembrane region" description="Helical" evidence="7">
    <location>
        <begin position="143"/>
        <end position="165"/>
    </location>
</feature>
<feature type="transmembrane region" description="Helical" evidence="7">
    <location>
        <begin position="79"/>
        <end position="96"/>
    </location>
</feature>
<dbReference type="GO" id="GO:0022857">
    <property type="term" value="F:transmembrane transporter activity"/>
    <property type="evidence" value="ECO:0007669"/>
    <property type="project" value="InterPro"/>
</dbReference>
<evidence type="ECO:0000256" key="6">
    <source>
        <dbReference type="ARBA" id="ARBA00023136"/>
    </source>
</evidence>
<gene>
    <name evidence="8" type="ORF">Sdiek1_0143</name>
</gene>
<protein>
    <recommendedName>
        <fullName evidence="10">MFS transporter</fullName>
    </recommendedName>
</protein>
<dbReference type="InterPro" id="IPR036259">
    <property type="entry name" value="MFS_trans_sf"/>
</dbReference>
<dbReference type="InterPro" id="IPR011701">
    <property type="entry name" value="MFS"/>
</dbReference>
<feature type="transmembrane region" description="Helical" evidence="7">
    <location>
        <begin position="171"/>
        <end position="189"/>
    </location>
</feature>
<dbReference type="Pfam" id="PF07690">
    <property type="entry name" value="MFS_1"/>
    <property type="match status" value="1"/>
</dbReference>
<keyword evidence="5 7" id="KW-1133">Transmembrane helix</keyword>
<dbReference type="Proteomes" id="UP000196005">
    <property type="component" value="Chromosome"/>
</dbReference>
<reference evidence="9" key="1">
    <citation type="submission" date="2017-05" db="EMBL/GenBank/DDBJ databases">
        <title>Dechlorination kinetics govern the competition between two new strains of the genus Sulfurospirillum.</title>
        <authorList>
            <person name="Buttet G.F."/>
            <person name="Murray A.M."/>
            <person name="Goris T."/>
            <person name="Burion M."/>
            <person name="Lin B."/>
            <person name="Rolle M."/>
            <person name="Maillard J."/>
        </authorList>
    </citation>
    <scope>NUCLEOTIDE SEQUENCE [LARGE SCALE GENOMIC DNA]</scope>
    <source>
        <strain evidence="9">SL2-1</strain>
    </source>
</reference>
<evidence type="ECO:0000256" key="1">
    <source>
        <dbReference type="ARBA" id="ARBA00004651"/>
    </source>
</evidence>
<evidence type="ECO:0000256" key="4">
    <source>
        <dbReference type="ARBA" id="ARBA00022692"/>
    </source>
</evidence>
<evidence type="ECO:0000256" key="7">
    <source>
        <dbReference type="SAM" id="Phobius"/>
    </source>
</evidence>
<dbReference type="RefSeq" id="WP_087437438.1">
    <property type="nucleotide sequence ID" value="NZ_CP021416.1"/>
</dbReference>
<name>A0A1Y0HIB0_9BACT</name>
<feature type="transmembrane region" description="Helical" evidence="7">
    <location>
        <begin position="370"/>
        <end position="388"/>
    </location>
</feature>
<dbReference type="KEGG" id="suls:Sdiek1_0143"/>
<keyword evidence="9" id="KW-1185">Reference proteome</keyword>
<evidence type="ECO:0000313" key="9">
    <source>
        <dbReference type="Proteomes" id="UP000196005"/>
    </source>
</evidence>
<feature type="transmembrane region" description="Helical" evidence="7">
    <location>
        <begin position="282"/>
        <end position="300"/>
    </location>
</feature>
<feature type="transmembrane region" description="Helical" evidence="7">
    <location>
        <begin position="341"/>
        <end position="364"/>
    </location>
</feature>
<dbReference type="EMBL" id="CP021416">
    <property type="protein sequence ID" value="ARU47326.1"/>
    <property type="molecule type" value="Genomic_DNA"/>
</dbReference>
<accession>A0A1Y0HIB0</accession>
<proteinExistence type="predicted"/>
<organism evidence="8 9">
    <name type="scientific">Sulfurospirillum diekertiae</name>
    <dbReference type="NCBI Taxonomy" id="1854492"/>
    <lineage>
        <taxon>Bacteria</taxon>
        <taxon>Pseudomonadati</taxon>
        <taxon>Campylobacterota</taxon>
        <taxon>Epsilonproteobacteria</taxon>
        <taxon>Campylobacterales</taxon>
        <taxon>Sulfurospirillaceae</taxon>
        <taxon>Sulfurospirillum</taxon>
    </lineage>
</organism>
<feature type="transmembrane region" description="Helical" evidence="7">
    <location>
        <begin position="222"/>
        <end position="242"/>
    </location>
</feature>
<evidence type="ECO:0008006" key="10">
    <source>
        <dbReference type="Google" id="ProtNLM"/>
    </source>
</evidence>
<feature type="transmembrane region" description="Helical" evidence="7">
    <location>
        <begin position="248"/>
        <end position="270"/>
    </location>
</feature>
<evidence type="ECO:0000256" key="2">
    <source>
        <dbReference type="ARBA" id="ARBA00022448"/>
    </source>
</evidence>
<dbReference type="OrthoDB" id="9775268at2"/>